<evidence type="ECO:0000313" key="2">
    <source>
        <dbReference type="Proteomes" id="UP000283269"/>
    </source>
</evidence>
<dbReference type="Proteomes" id="UP000283269">
    <property type="component" value="Unassembled WGS sequence"/>
</dbReference>
<sequence length="65" mass="7107">MATNDDNPRNAHHIHIELGLIQSFTAKLSASFNFIELEGNMLITEPGDDAVVLDQVFHWAEGGAS</sequence>
<dbReference type="AlphaFoldDB" id="A0A409XR83"/>
<name>A0A409XR83_PSICY</name>
<keyword evidence="2" id="KW-1185">Reference proteome</keyword>
<dbReference type="InParanoid" id="A0A409XR83"/>
<organism evidence="1 2">
    <name type="scientific">Psilocybe cyanescens</name>
    <dbReference type="NCBI Taxonomy" id="93625"/>
    <lineage>
        <taxon>Eukaryota</taxon>
        <taxon>Fungi</taxon>
        <taxon>Dikarya</taxon>
        <taxon>Basidiomycota</taxon>
        <taxon>Agaricomycotina</taxon>
        <taxon>Agaricomycetes</taxon>
        <taxon>Agaricomycetidae</taxon>
        <taxon>Agaricales</taxon>
        <taxon>Agaricineae</taxon>
        <taxon>Strophariaceae</taxon>
        <taxon>Psilocybe</taxon>
    </lineage>
</organism>
<evidence type="ECO:0000313" key="1">
    <source>
        <dbReference type="EMBL" id="PPQ93322.1"/>
    </source>
</evidence>
<accession>A0A409XR83</accession>
<protein>
    <submittedName>
        <fullName evidence="1">Uncharacterized protein</fullName>
    </submittedName>
</protein>
<proteinExistence type="predicted"/>
<reference evidence="1 2" key="1">
    <citation type="journal article" date="2018" name="Evol. Lett.">
        <title>Horizontal gene cluster transfer increased hallucinogenic mushroom diversity.</title>
        <authorList>
            <person name="Reynolds H.T."/>
            <person name="Vijayakumar V."/>
            <person name="Gluck-Thaler E."/>
            <person name="Korotkin H.B."/>
            <person name="Matheny P.B."/>
            <person name="Slot J.C."/>
        </authorList>
    </citation>
    <scope>NUCLEOTIDE SEQUENCE [LARGE SCALE GENOMIC DNA]</scope>
    <source>
        <strain evidence="1 2">2631</strain>
    </source>
</reference>
<comment type="caution">
    <text evidence="1">The sequence shown here is derived from an EMBL/GenBank/DDBJ whole genome shotgun (WGS) entry which is preliminary data.</text>
</comment>
<gene>
    <name evidence="1" type="ORF">CVT25_014451</name>
</gene>
<dbReference type="EMBL" id="NHYD01000790">
    <property type="protein sequence ID" value="PPQ93322.1"/>
    <property type="molecule type" value="Genomic_DNA"/>
</dbReference>